<evidence type="ECO:0000259" key="3">
    <source>
        <dbReference type="Pfam" id="PF20434"/>
    </source>
</evidence>
<feature type="compositionally biased region" description="Low complexity" evidence="2">
    <location>
        <begin position="1"/>
        <end position="18"/>
    </location>
</feature>
<evidence type="ECO:0000313" key="4">
    <source>
        <dbReference type="EMBL" id="CED82594.1"/>
    </source>
</evidence>
<reference evidence="4" key="1">
    <citation type="submission" date="2014-08" db="EMBL/GenBank/DDBJ databases">
        <authorList>
            <person name="Sharma Rahul"/>
            <person name="Thines Marco"/>
        </authorList>
    </citation>
    <scope>NUCLEOTIDE SEQUENCE</scope>
</reference>
<feature type="region of interest" description="Disordered" evidence="2">
    <location>
        <begin position="1"/>
        <end position="23"/>
    </location>
</feature>
<proteinExistence type="predicted"/>
<dbReference type="InterPro" id="IPR029058">
    <property type="entry name" value="AB_hydrolase_fold"/>
</dbReference>
<dbReference type="InterPro" id="IPR050300">
    <property type="entry name" value="GDXG_lipolytic_enzyme"/>
</dbReference>
<protein>
    <submittedName>
        <fullName evidence="4">BNA7</fullName>
    </submittedName>
</protein>
<dbReference type="Pfam" id="PF20434">
    <property type="entry name" value="BD-FAE"/>
    <property type="match status" value="1"/>
</dbReference>
<evidence type="ECO:0000256" key="2">
    <source>
        <dbReference type="SAM" id="MobiDB-lite"/>
    </source>
</evidence>
<accession>A0A0F7SPG1</accession>
<evidence type="ECO:0000256" key="1">
    <source>
        <dbReference type="ARBA" id="ARBA00022801"/>
    </source>
</evidence>
<dbReference type="PANTHER" id="PTHR48081">
    <property type="entry name" value="AB HYDROLASE SUPERFAMILY PROTEIN C4A8.06C"/>
    <property type="match status" value="1"/>
</dbReference>
<sequence length="285" mass="31652">MITHLNLPYNQSSPSSSNPPHPRHIVDVYLPDDHDVKPPQGLIVFIHGGAWRTSSSQDPTLDDLPRGILPQQFALALPNYRLSDQPEDKIEGKRKVLHPDHVLDCRMAVEWLVRTGAGGLINEKTKENVWLMGHSAGAHIIAHFLLETPSIAPIPADIRSTIKGFFFSETITDIDALVEEYPDYQEWFITSAFGPPPYLTSSPSHPSSPYALPPSSSLQEYRIMISHSKADTLVSTSQPIALASRLAALGLKVEVFTDEDIGEHDEVLKDARFGQRVRQWVGVDV</sequence>
<organism evidence="4">
    <name type="scientific">Phaffia rhodozyma</name>
    <name type="common">Yeast</name>
    <name type="synonym">Xanthophyllomyces dendrorhous</name>
    <dbReference type="NCBI Taxonomy" id="264483"/>
    <lineage>
        <taxon>Eukaryota</taxon>
        <taxon>Fungi</taxon>
        <taxon>Dikarya</taxon>
        <taxon>Basidiomycota</taxon>
        <taxon>Agaricomycotina</taxon>
        <taxon>Tremellomycetes</taxon>
        <taxon>Cystofilobasidiales</taxon>
        <taxon>Mrakiaceae</taxon>
        <taxon>Phaffia</taxon>
    </lineage>
</organism>
<dbReference type="AlphaFoldDB" id="A0A0F7SPG1"/>
<dbReference type="InterPro" id="IPR049492">
    <property type="entry name" value="BD-FAE-like_dom"/>
</dbReference>
<dbReference type="GO" id="GO:0016787">
    <property type="term" value="F:hydrolase activity"/>
    <property type="evidence" value="ECO:0007669"/>
    <property type="project" value="UniProtKB-KW"/>
</dbReference>
<dbReference type="SUPFAM" id="SSF53474">
    <property type="entry name" value="alpha/beta-Hydrolases"/>
    <property type="match status" value="1"/>
</dbReference>
<keyword evidence="1" id="KW-0378">Hydrolase</keyword>
<feature type="domain" description="BD-FAE-like" evidence="3">
    <location>
        <begin position="27"/>
        <end position="140"/>
    </location>
</feature>
<name>A0A0F7SPG1_PHARH</name>
<dbReference type="PANTHER" id="PTHR48081:SF33">
    <property type="entry name" value="KYNURENINE FORMAMIDASE"/>
    <property type="match status" value="1"/>
</dbReference>
<dbReference type="Gene3D" id="3.40.50.1820">
    <property type="entry name" value="alpha/beta hydrolase"/>
    <property type="match status" value="1"/>
</dbReference>
<dbReference type="EMBL" id="LN483124">
    <property type="protein sequence ID" value="CED82594.1"/>
    <property type="molecule type" value="Genomic_DNA"/>
</dbReference>